<name>X0ZZW0_9ZZZZ</name>
<comment type="caution">
    <text evidence="1">The sequence shown here is derived from an EMBL/GenBank/DDBJ whole genome shotgun (WGS) entry which is preliminary data.</text>
</comment>
<sequence>QNSTEIGPIYVYEFRKGKDIKFMVGNKAINEYSKQNVDLIRISSSLNIPITKLPKKIEKQINLISNLQEKNKILAIKTLELIARNPNMILNQINVGVIETEIDHKVISKNFRTFPPNYLLIIKNKGNKFMVLSNSPNAKADDVVQSLLKKYGGKGGGNPSSAQITLQNTPKDIISEIKLLLK</sequence>
<organism evidence="1">
    <name type="scientific">marine sediment metagenome</name>
    <dbReference type="NCBI Taxonomy" id="412755"/>
    <lineage>
        <taxon>unclassified sequences</taxon>
        <taxon>metagenomes</taxon>
        <taxon>ecological metagenomes</taxon>
    </lineage>
</organism>
<feature type="non-terminal residue" evidence="1">
    <location>
        <position position="1"/>
    </location>
</feature>
<evidence type="ECO:0008006" key="2">
    <source>
        <dbReference type="Google" id="ProtNLM"/>
    </source>
</evidence>
<dbReference type="EMBL" id="BART01005442">
    <property type="protein sequence ID" value="GAG65973.1"/>
    <property type="molecule type" value="Genomic_DNA"/>
</dbReference>
<dbReference type="Gene3D" id="3.10.310.40">
    <property type="match status" value="1"/>
</dbReference>
<evidence type="ECO:0000313" key="1">
    <source>
        <dbReference type="EMBL" id="GAG65973.1"/>
    </source>
</evidence>
<accession>X0ZZW0</accession>
<proteinExistence type="predicted"/>
<protein>
    <recommendedName>
        <fullName evidence="2">DHHA1 domain-containing protein</fullName>
    </recommendedName>
</protein>
<gene>
    <name evidence="1" type="ORF">S01H4_12663</name>
</gene>
<dbReference type="AlphaFoldDB" id="X0ZZW0"/>
<reference evidence="1" key="1">
    <citation type="journal article" date="2014" name="Front. Microbiol.">
        <title>High frequency of phylogenetically diverse reductive dehalogenase-homologous genes in deep subseafloor sedimentary metagenomes.</title>
        <authorList>
            <person name="Kawai M."/>
            <person name="Futagami T."/>
            <person name="Toyoda A."/>
            <person name="Takaki Y."/>
            <person name="Nishi S."/>
            <person name="Hori S."/>
            <person name="Arai W."/>
            <person name="Tsubouchi T."/>
            <person name="Morono Y."/>
            <person name="Uchiyama I."/>
            <person name="Ito T."/>
            <person name="Fujiyama A."/>
            <person name="Inagaki F."/>
            <person name="Takami H."/>
        </authorList>
    </citation>
    <scope>NUCLEOTIDE SEQUENCE</scope>
    <source>
        <strain evidence="1">Expedition CK06-06</strain>
    </source>
</reference>